<reference evidence="5 6" key="1">
    <citation type="submission" date="2023-11" db="EMBL/GenBank/DDBJ databases">
        <title>Lentzea sokolovensis, sp. nov., Lentzea kristufkii, sp. nov., and Lentzea miocenensis, sp. nov., rare actinobacteria from Sokolov Coal Basin, Miocene lacustrine sediment, Czech Republic.</title>
        <authorList>
            <person name="Lara A."/>
            <person name="Kotroba L."/>
            <person name="Nouioui I."/>
            <person name="Neumann-Schaal M."/>
            <person name="Mast Y."/>
            <person name="Chronakova A."/>
        </authorList>
    </citation>
    <scope>NUCLEOTIDE SEQUENCE [LARGE SCALE GENOMIC DNA]</scope>
    <source>
        <strain evidence="5 6">BCCO 10_0856</strain>
    </source>
</reference>
<keyword evidence="1" id="KW-0805">Transcription regulation</keyword>
<dbReference type="SMART" id="SM00421">
    <property type="entry name" value="HTH_LUXR"/>
    <property type="match status" value="1"/>
</dbReference>
<dbReference type="SUPFAM" id="SSF46894">
    <property type="entry name" value="C-terminal effector domain of the bipartite response regulators"/>
    <property type="match status" value="1"/>
</dbReference>
<sequence>MSDQLPLVGREGELRAALRTLAVDGTVLLSGPPGVGKTRLAAEVLAAVPHAAVRCYATVATSRIPLGAIASLVPADIPASSHGPSILPLSSVRAAAEHLSRGGRRVLSIDDAHLLDDASLLVLQHVVRHRLTRVICTARLGWGLEGLSVVNVGALDQQRADTLLASALGGPADASTRHLVWANSQGNPLYLKELVAAGRHSGALTETEGGWNWSGPLELSGRLAELVDLSLGRLADPQRRALELLAYGEPLEPELMPVPQDLVDMGFVRVGDDGRARVAHPLYSARLRATCPTLRARAHRRALADRLEAEGADRPGDAVRVATWRLDSGTAESPDVLARAAEQALSAQDWELAERLSRAAVARGATSRVGLVLGLVLMYQRQCVQAEEVLAETMAAGGDMLTLIQVGCTRAFNLFFGLGDEDAAVAVLDEVTDRELPAELEHAVLFFALTFALEAAPLRLARLGGELLIAEGGWAETAGRQVLAFADQFAGRYTEAIARIEDNHEAVLATAGRFPSLTNAANGVRNESILRCGDLAGAETRAARALAEVIEEDRWSVTQVPPRVLLSQCARLRGQAASAVRITAEGIPESGGRSDSRAMMWDVLLLAEFAAGAALQGQSDRAERALARAEAGLRPAWRIAQFAVGSARSWVLAGGGHVNEAMQAALDNAATARAHGAHSEEIVSLHDAARFGADTSPRLLELAKSRKDPLTTAYASHAQARALRDPAGLEEVAAAFTACGATLYAAEALAEASRLSRLHDRPRDADRLERQASALAESFDGATTPGLVVTSTLAALTPRQLEIARLAVAGLTNVEIAERLAIAKRTVDNHLHTTYAAVGVTGRGGLRALFGQG</sequence>
<proteinExistence type="predicted"/>
<dbReference type="Gene3D" id="3.40.50.300">
    <property type="entry name" value="P-loop containing nucleotide triphosphate hydrolases"/>
    <property type="match status" value="1"/>
</dbReference>
<dbReference type="Pfam" id="PF13191">
    <property type="entry name" value="AAA_16"/>
    <property type="match status" value="1"/>
</dbReference>
<protein>
    <submittedName>
        <fullName evidence="5">LuxR C-terminal-related transcriptional regulator</fullName>
    </submittedName>
</protein>
<accession>A0ABU4SUX2</accession>
<dbReference type="SUPFAM" id="SSF52540">
    <property type="entry name" value="P-loop containing nucleoside triphosphate hydrolases"/>
    <property type="match status" value="1"/>
</dbReference>
<dbReference type="EMBL" id="JAXAVW010000003">
    <property type="protein sequence ID" value="MDX8029707.1"/>
    <property type="molecule type" value="Genomic_DNA"/>
</dbReference>
<dbReference type="RefSeq" id="WP_319964701.1">
    <property type="nucleotide sequence ID" value="NZ_JAXAVW010000003.1"/>
</dbReference>
<dbReference type="InterPro" id="IPR041664">
    <property type="entry name" value="AAA_16"/>
</dbReference>
<evidence type="ECO:0000256" key="2">
    <source>
        <dbReference type="ARBA" id="ARBA00023125"/>
    </source>
</evidence>
<dbReference type="Proteomes" id="UP001285521">
    <property type="component" value="Unassembled WGS sequence"/>
</dbReference>
<dbReference type="PRINTS" id="PR00038">
    <property type="entry name" value="HTHLUXR"/>
</dbReference>
<dbReference type="CDD" id="cd06170">
    <property type="entry name" value="LuxR_C_like"/>
    <property type="match status" value="1"/>
</dbReference>
<organism evidence="5 6">
    <name type="scientific">Lentzea miocenica</name>
    <dbReference type="NCBI Taxonomy" id="3095431"/>
    <lineage>
        <taxon>Bacteria</taxon>
        <taxon>Bacillati</taxon>
        <taxon>Actinomycetota</taxon>
        <taxon>Actinomycetes</taxon>
        <taxon>Pseudonocardiales</taxon>
        <taxon>Pseudonocardiaceae</taxon>
        <taxon>Lentzea</taxon>
    </lineage>
</organism>
<evidence type="ECO:0000313" key="6">
    <source>
        <dbReference type="Proteomes" id="UP001285521"/>
    </source>
</evidence>
<dbReference type="PROSITE" id="PS50043">
    <property type="entry name" value="HTH_LUXR_2"/>
    <property type="match status" value="1"/>
</dbReference>
<evidence type="ECO:0000259" key="4">
    <source>
        <dbReference type="PROSITE" id="PS50043"/>
    </source>
</evidence>
<dbReference type="InterPro" id="IPR036388">
    <property type="entry name" value="WH-like_DNA-bd_sf"/>
</dbReference>
<dbReference type="Gene3D" id="1.10.10.10">
    <property type="entry name" value="Winged helix-like DNA-binding domain superfamily/Winged helix DNA-binding domain"/>
    <property type="match status" value="1"/>
</dbReference>
<feature type="domain" description="HTH luxR-type" evidence="4">
    <location>
        <begin position="789"/>
        <end position="853"/>
    </location>
</feature>
<keyword evidence="6" id="KW-1185">Reference proteome</keyword>
<evidence type="ECO:0000256" key="3">
    <source>
        <dbReference type="ARBA" id="ARBA00023163"/>
    </source>
</evidence>
<dbReference type="Pfam" id="PF00196">
    <property type="entry name" value="GerE"/>
    <property type="match status" value="1"/>
</dbReference>
<comment type="caution">
    <text evidence="5">The sequence shown here is derived from an EMBL/GenBank/DDBJ whole genome shotgun (WGS) entry which is preliminary data.</text>
</comment>
<gene>
    <name evidence="5" type="ORF">SK803_05765</name>
</gene>
<dbReference type="PANTHER" id="PTHR44688">
    <property type="entry name" value="DNA-BINDING TRANSCRIPTIONAL ACTIVATOR DEVR_DOSR"/>
    <property type="match status" value="1"/>
</dbReference>
<name>A0ABU4SUX2_9PSEU</name>
<dbReference type="PANTHER" id="PTHR44688:SF16">
    <property type="entry name" value="DNA-BINDING TRANSCRIPTIONAL ACTIVATOR DEVR_DOSR"/>
    <property type="match status" value="1"/>
</dbReference>
<keyword evidence="2" id="KW-0238">DNA-binding</keyword>
<dbReference type="InterPro" id="IPR000792">
    <property type="entry name" value="Tscrpt_reg_LuxR_C"/>
</dbReference>
<dbReference type="InterPro" id="IPR016032">
    <property type="entry name" value="Sig_transdc_resp-reg_C-effctor"/>
</dbReference>
<evidence type="ECO:0000313" key="5">
    <source>
        <dbReference type="EMBL" id="MDX8029707.1"/>
    </source>
</evidence>
<evidence type="ECO:0000256" key="1">
    <source>
        <dbReference type="ARBA" id="ARBA00023015"/>
    </source>
</evidence>
<keyword evidence="3" id="KW-0804">Transcription</keyword>
<dbReference type="InterPro" id="IPR027417">
    <property type="entry name" value="P-loop_NTPase"/>
</dbReference>